<reference evidence="2 3" key="1">
    <citation type="journal article" date="2019" name="Sci. Rep.">
        <title>Orb-weaving spider Araneus ventricosus genome elucidates the spidroin gene catalogue.</title>
        <authorList>
            <person name="Kono N."/>
            <person name="Nakamura H."/>
            <person name="Ohtoshi R."/>
            <person name="Moran D.A.P."/>
            <person name="Shinohara A."/>
            <person name="Yoshida Y."/>
            <person name="Fujiwara M."/>
            <person name="Mori M."/>
            <person name="Tomita M."/>
            <person name="Arakawa K."/>
        </authorList>
    </citation>
    <scope>NUCLEOTIDE SEQUENCE [LARGE SCALE GENOMIC DNA]</scope>
</reference>
<evidence type="ECO:0000256" key="1">
    <source>
        <dbReference type="SAM" id="MobiDB-lite"/>
    </source>
</evidence>
<gene>
    <name evidence="2" type="ORF">AVEN_119121_1</name>
</gene>
<proteinExistence type="predicted"/>
<dbReference type="AlphaFoldDB" id="A0A4Y2BMU4"/>
<feature type="region of interest" description="Disordered" evidence="1">
    <location>
        <begin position="1"/>
        <end position="49"/>
    </location>
</feature>
<evidence type="ECO:0000313" key="3">
    <source>
        <dbReference type="Proteomes" id="UP000499080"/>
    </source>
</evidence>
<accession>A0A4Y2BMU4</accession>
<feature type="compositionally biased region" description="Polar residues" evidence="1">
    <location>
        <begin position="1"/>
        <end position="14"/>
    </location>
</feature>
<keyword evidence="3" id="KW-1185">Reference proteome</keyword>
<comment type="caution">
    <text evidence="2">The sequence shown here is derived from an EMBL/GenBank/DDBJ whole genome shotgun (WGS) entry which is preliminary data.</text>
</comment>
<dbReference type="Proteomes" id="UP000499080">
    <property type="component" value="Unassembled WGS sequence"/>
</dbReference>
<protein>
    <submittedName>
        <fullName evidence="2">Uncharacterized protein</fullName>
    </submittedName>
</protein>
<evidence type="ECO:0000313" key="2">
    <source>
        <dbReference type="EMBL" id="GBL92735.1"/>
    </source>
</evidence>
<sequence>MESSSTFKRISSPNRDIEKIPASLRSHIASPKLSPNRQDGHQGQGSRRGCCRHPILTLVKLSSQPYDSHCWEATFHVCNNIVTKNLLAGVQSNK</sequence>
<name>A0A4Y2BMU4_ARAVE</name>
<dbReference type="EMBL" id="BGPR01000088">
    <property type="protein sequence ID" value="GBL92735.1"/>
    <property type="molecule type" value="Genomic_DNA"/>
</dbReference>
<organism evidence="2 3">
    <name type="scientific">Araneus ventricosus</name>
    <name type="common">Orbweaver spider</name>
    <name type="synonym">Epeira ventricosa</name>
    <dbReference type="NCBI Taxonomy" id="182803"/>
    <lineage>
        <taxon>Eukaryota</taxon>
        <taxon>Metazoa</taxon>
        <taxon>Ecdysozoa</taxon>
        <taxon>Arthropoda</taxon>
        <taxon>Chelicerata</taxon>
        <taxon>Arachnida</taxon>
        <taxon>Araneae</taxon>
        <taxon>Araneomorphae</taxon>
        <taxon>Entelegynae</taxon>
        <taxon>Araneoidea</taxon>
        <taxon>Araneidae</taxon>
        <taxon>Araneus</taxon>
    </lineage>
</organism>